<dbReference type="RefSeq" id="WP_162670493.1">
    <property type="nucleotide sequence ID" value="NZ_LR593886.1"/>
</dbReference>
<organism evidence="1 2">
    <name type="scientific">Gemmata massiliana</name>
    <dbReference type="NCBI Taxonomy" id="1210884"/>
    <lineage>
        <taxon>Bacteria</taxon>
        <taxon>Pseudomonadati</taxon>
        <taxon>Planctomycetota</taxon>
        <taxon>Planctomycetia</taxon>
        <taxon>Gemmatales</taxon>
        <taxon>Gemmataceae</taxon>
        <taxon>Gemmata</taxon>
    </lineage>
</organism>
<dbReference type="KEGG" id="gms:SOIL9_15430"/>
<name>A0A6P2D4E1_9BACT</name>
<evidence type="ECO:0000313" key="2">
    <source>
        <dbReference type="Proteomes" id="UP000464178"/>
    </source>
</evidence>
<evidence type="ECO:0000313" key="1">
    <source>
        <dbReference type="EMBL" id="VTR96171.1"/>
    </source>
</evidence>
<dbReference type="AlphaFoldDB" id="A0A6P2D4E1"/>
<proteinExistence type="predicted"/>
<gene>
    <name evidence="1" type="ORF">SOIL9_15430</name>
</gene>
<keyword evidence="2" id="KW-1185">Reference proteome</keyword>
<protein>
    <submittedName>
        <fullName evidence="1">Uncharacterized protein</fullName>
    </submittedName>
</protein>
<dbReference type="Proteomes" id="UP000464178">
    <property type="component" value="Chromosome"/>
</dbReference>
<sequence>MYAPLTILLLLVPAQPPDKPAPDTKAEAEEASAVAKKMTGEYAVQLGSAGKKLKLEPEPVLRWTNHLGRRFYGDVYVWTSDGRPEVIASVNNVFTTKRAAETEIQSLSTGRPVLSHDGKVVWEPDAPGVAFEPLPNAPKPGGTAANRLQQMRALAGQFAVTATYADDKKGEELRLLRAPIFRYASAAQGVTDGGLFAFTKGTDPDALLLIEARGKGDEVRWEYSFARLNGYCALRGTLKDAEVWRVEKQSHAVNTDPKRPYCCLRK</sequence>
<accession>A0A6P2D4E1</accession>
<reference evidence="1 2" key="1">
    <citation type="submission" date="2019-05" db="EMBL/GenBank/DDBJ databases">
        <authorList>
            <consortium name="Science for Life Laboratories"/>
        </authorList>
    </citation>
    <scope>NUCLEOTIDE SEQUENCE [LARGE SCALE GENOMIC DNA]</scope>
    <source>
        <strain evidence="1">Soil9</strain>
    </source>
</reference>
<dbReference type="EMBL" id="LR593886">
    <property type="protein sequence ID" value="VTR96171.1"/>
    <property type="molecule type" value="Genomic_DNA"/>
</dbReference>